<proteinExistence type="predicted"/>
<dbReference type="InterPro" id="IPR008929">
    <property type="entry name" value="Chondroitin_lyas"/>
</dbReference>
<dbReference type="EMBL" id="JACEIQ010000001">
    <property type="protein sequence ID" value="MBA4493315.1"/>
    <property type="molecule type" value="Genomic_DNA"/>
</dbReference>
<name>A0A7W1WNU2_9BACL</name>
<dbReference type="Gene3D" id="2.70.98.70">
    <property type="match status" value="1"/>
</dbReference>
<protein>
    <submittedName>
        <fullName evidence="1">Heparinase II/III family protein</fullName>
    </submittedName>
</protein>
<dbReference type="SUPFAM" id="SSF48230">
    <property type="entry name" value="Chondroitin AC/alginate lyase"/>
    <property type="match status" value="1"/>
</dbReference>
<dbReference type="PANTHER" id="PTHR38045:SF1">
    <property type="entry name" value="HEPARINASE II_III-LIKE PROTEIN"/>
    <property type="match status" value="1"/>
</dbReference>
<accession>A0A7W1WNU2</accession>
<organism evidence="1 2">
    <name type="scientific">Paenactinomyces guangxiensis</name>
    <dbReference type="NCBI Taxonomy" id="1490290"/>
    <lineage>
        <taxon>Bacteria</taxon>
        <taxon>Bacillati</taxon>
        <taxon>Bacillota</taxon>
        <taxon>Bacilli</taxon>
        <taxon>Bacillales</taxon>
        <taxon>Thermoactinomycetaceae</taxon>
        <taxon>Paenactinomyces</taxon>
    </lineage>
</organism>
<dbReference type="RefSeq" id="WP_181750505.1">
    <property type="nucleotide sequence ID" value="NZ_JACEIQ010000001.1"/>
</dbReference>
<evidence type="ECO:0000313" key="2">
    <source>
        <dbReference type="Proteomes" id="UP000535491"/>
    </source>
</evidence>
<gene>
    <name evidence="1" type="ORF">H1191_03205</name>
</gene>
<keyword evidence="2" id="KW-1185">Reference proteome</keyword>
<comment type="caution">
    <text evidence="1">The sequence shown here is derived from an EMBL/GenBank/DDBJ whole genome shotgun (WGS) entry which is preliminary data.</text>
</comment>
<dbReference type="Proteomes" id="UP000535491">
    <property type="component" value="Unassembled WGS sequence"/>
</dbReference>
<dbReference type="Gene3D" id="1.50.10.100">
    <property type="entry name" value="Chondroitin AC/alginate lyase"/>
    <property type="match status" value="1"/>
</dbReference>
<dbReference type="PANTHER" id="PTHR38045">
    <property type="entry name" value="CHROMOSOME 1, WHOLE GENOME SHOTGUN SEQUENCE"/>
    <property type="match status" value="1"/>
</dbReference>
<sequence length="616" mass="71750">MKRIKIRELLDLHKNGSSSLLFIDAEHQDAWWREINASPSYKPMVDEIRQEAARLLRERTPELTCTLFRIFNETGSRLEYERAYFERRKRLNTFALISLLEPEKTEYHEALHNILWSICDEYTWCLPAHLKGRPETFTEINYSLKAAEERPGEPETIDLFAAETGFALSEIMKLTERSLPELLRKRIYQEVYRRIFLPLIRHGPYDWEKATHNWSAVCGGSVGAAALHLMDNSDDLAIILERVLQAVTYYLKGFQEDGACTEGYTYWQYGFGYFVYFADLLKKRTAGSIDLFSLEKVHQIALFQEKCFLSGNTVVNFSDSLPEARVFLGLSHFLKGVYPDLELPQIKLRTRYTDDHCSRWAPAIRNLLWVNPREHGQPWRAATYYLDNAQWFISRHVAKSRYYSFAAKGGHNEEPHNHNDIGHFILHADGETFLADLGCGMYTDEYFGPKRYSFVCNGSHGHSVPIINGQYQVEGISRRAIPKQVSFGTDLDLFELDFASAYAVTELQQLKRRYSWRKSVPMLLLEDNFIFSEKPGSITERLITLLPPQPEDENCFILTGKQQRLRIRFDSGVMEPKARSIQYTDHFGRQVERFALDLEIRRPERHCTTCIMFEFE</sequence>
<dbReference type="AlphaFoldDB" id="A0A7W1WNU2"/>
<reference evidence="1 2" key="1">
    <citation type="submission" date="2020-07" db="EMBL/GenBank/DDBJ databases">
        <authorList>
            <person name="Feng H."/>
        </authorList>
    </citation>
    <scope>NUCLEOTIDE SEQUENCE [LARGE SCALE GENOMIC DNA]</scope>
    <source>
        <strain evidence="2">s-10</strain>
    </source>
</reference>
<evidence type="ECO:0000313" key="1">
    <source>
        <dbReference type="EMBL" id="MBA4493315.1"/>
    </source>
</evidence>